<dbReference type="Proteomes" id="UP000240493">
    <property type="component" value="Unassembled WGS sequence"/>
</dbReference>
<feature type="transmembrane region" description="Helical" evidence="13">
    <location>
        <begin position="34"/>
        <end position="50"/>
    </location>
</feature>
<evidence type="ECO:0000313" key="15">
    <source>
        <dbReference type="Proteomes" id="UP000240493"/>
    </source>
</evidence>
<keyword evidence="15" id="KW-1185">Reference proteome</keyword>
<keyword evidence="5 13" id="KW-0812">Transmembrane</keyword>
<evidence type="ECO:0000256" key="10">
    <source>
        <dbReference type="ARBA" id="ARBA00023033"/>
    </source>
</evidence>
<evidence type="ECO:0000256" key="3">
    <source>
        <dbReference type="ARBA" id="ARBA00010617"/>
    </source>
</evidence>
<comment type="subcellular location">
    <subcellularLocation>
        <location evidence="2">Membrane</location>
    </subcellularLocation>
</comment>
<keyword evidence="9 12" id="KW-0408">Iron</keyword>
<dbReference type="GO" id="GO:0020037">
    <property type="term" value="F:heme binding"/>
    <property type="evidence" value="ECO:0007669"/>
    <property type="project" value="InterPro"/>
</dbReference>
<evidence type="ECO:0000256" key="13">
    <source>
        <dbReference type="SAM" id="Phobius"/>
    </source>
</evidence>
<dbReference type="InterPro" id="IPR036396">
    <property type="entry name" value="Cyt_P450_sf"/>
</dbReference>
<comment type="cofactor">
    <cofactor evidence="1 12">
        <name>heme</name>
        <dbReference type="ChEBI" id="CHEBI:30413"/>
    </cofactor>
</comment>
<evidence type="ECO:0000256" key="5">
    <source>
        <dbReference type="ARBA" id="ARBA00022692"/>
    </source>
</evidence>
<evidence type="ECO:0000256" key="4">
    <source>
        <dbReference type="ARBA" id="ARBA00022617"/>
    </source>
</evidence>
<dbReference type="PRINTS" id="PR00463">
    <property type="entry name" value="EP450I"/>
</dbReference>
<protein>
    <recommendedName>
        <fullName evidence="16">Cytochrome P450</fullName>
    </recommendedName>
</protein>
<keyword evidence="7 13" id="KW-1133">Transmembrane helix</keyword>
<dbReference type="InterPro" id="IPR002401">
    <property type="entry name" value="Cyt_P450_E_grp-I"/>
</dbReference>
<dbReference type="PANTHER" id="PTHR24305">
    <property type="entry name" value="CYTOCHROME P450"/>
    <property type="match status" value="1"/>
</dbReference>
<dbReference type="GO" id="GO:0016020">
    <property type="term" value="C:membrane"/>
    <property type="evidence" value="ECO:0007669"/>
    <property type="project" value="UniProtKB-SubCell"/>
</dbReference>
<reference evidence="14 15" key="1">
    <citation type="submission" date="2016-07" db="EMBL/GenBank/DDBJ databases">
        <title>Multiple horizontal gene transfer events from other fungi enriched the ability of initially mycotrophic Trichoderma (Ascomycota) to feed on dead plant biomass.</title>
        <authorList>
            <consortium name="DOE Joint Genome Institute"/>
            <person name="Aerts A."/>
            <person name="Atanasova L."/>
            <person name="Chenthamara K."/>
            <person name="Zhang J."/>
            <person name="Grujic M."/>
            <person name="Henrissat B."/>
            <person name="Kuo A."/>
            <person name="Salamov A."/>
            <person name="Lipzen A."/>
            <person name="Labutti K."/>
            <person name="Barry K."/>
            <person name="Miao Y."/>
            <person name="Rahimi M.J."/>
            <person name="Shen Q."/>
            <person name="Grigoriev I.V."/>
            <person name="Kubicek C.P."/>
            <person name="Druzhinina I.S."/>
        </authorList>
    </citation>
    <scope>NUCLEOTIDE SEQUENCE [LARGE SCALE GENOMIC DNA]</scope>
    <source>
        <strain evidence="14 15">CBS 433.97</strain>
    </source>
</reference>
<organism evidence="14 15">
    <name type="scientific">Trichoderma asperellum (strain ATCC 204424 / CBS 433.97 / NBRC 101777)</name>
    <dbReference type="NCBI Taxonomy" id="1042311"/>
    <lineage>
        <taxon>Eukaryota</taxon>
        <taxon>Fungi</taxon>
        <taxon>Dikarya</taxon>
        <taxon>Ascomycota</taxon>
        <taxon>Pezizomycotina</taxon>
        <taxon>Sordariomycetes</taxon>
        <taxon>Hypocreomycetidae</taxon>
        <taxon>Hypocreales</taxon>
        <taxon>Hypocreaceae</taxon>
        <taxon>Trichoderma</taxon>
    </lineage>
</organism>
<evidence type="ECO:0000256" key="12">
    <source>
        <dbReference type="PIRSR" id="PIRSR602401-1"/>
    </source>
</evidence>
<dbReference type="CDD" id="cd11061">
    <property type="entry name" value="CYP67-like"/>
    <property type="match status" value="1"/>
</dbReference>
<dbReference type="FunFam" id="1.10.630.10:FF:000063">
    <property type="entry name" value="Cytochrome P450 monooxygenase"/>
    <property type="match status" value="1"/>
</dbReference>
<dbReference type="OrthoDB" id="6692864at2759"/>
<evidence type="ECO:0000256" key="6">
    <source>
        <dbReference type="ARBA" id="ARBA00022723"/>
    </source>
</evidence>
<dbReference type="EMBL" id="KZ679258">
    <property type="protein sequence ID" value="PTB43983.1"/>
    <property type="molecule type" value="Genomic_DNA"/>
</dbReference>
<dbReference type="InterPro" id="IPR001128">
    <property type="entry name" value="Cyt_P450"/>
</dbReference>
<keyword evidence="4 12" id="KW-0349">Heme</keyword>
<dbReference type="InterPro" id="IPR050121">
    <property type="entry name" value="Cytochrome_P450_monoxygenase"/>
</dbReference>
<dbReference type="GO" id="GO:1902181">
    <property type="term" value="P:verruculogen biosynthetic process"/>
    <property type="evidence" value="ECO:0007669"/>
    <property type="project" value="UniProtKB-ARBA"/>
</dbReference>
<dbReference type="GO" id="GO:0005506">
    <property type="term" value="F:iron ion binding"/>
    <property type="evidence" value="ECO:0007669"/>
    <property type="project" value="InterPro"/>
</dbReference>
<dbReference type="Gene3D" id="1.10.630.10">
    <property type="entry name" value="Cytochrome P450"/>
    <property type="match status" value="1"/>
</dbReference>
<dbReference type="AlphaFoldDB" id="A0A2T3ZGQ0"/>
<keyword evidence="6 12" id="KW-0479">Metal-binding</keyword>
<gene>
    <name evidence="14" type="ORF">M441DRAFT_186119</name>
</gene>
<name>A0A2T3ZGQ0_TRIA4</name>
<feature type="binding site" description="axial binding residue" evidence="12">
    <location>
        <position position="487"/>
    </location>
    <ligand>
        <name>heme</name>
        <dbReference type="ChEBI" id="CHEBI:30413"/>
    </ligand>
    <ligandPart>
        <name>Fe</name>
        <dbReference type="ChEBI" id="CHEBI:18248"/>
    </ligandPart>
</feature>
<evidence type="ECO:0000313" key="14">
    <source>
        <dbReference type="EMBL" id="PTB43983.1"/>
    </source>
</evidence>
<sequence>MSAPYSVVVAALGGVATHLLYLKRGEHHRHALRYVLAAAASFLGVSVFGWSPTFVDAPGTDWVSAIGLSAKVHGCFFLGLYSSLITYRLFFHPLNKFPGPVGARISTVWLMYHFRGLDGWQRVAALHDKYGPYVRIGPSELSVRDPKAVNAFHGPNSKCRKDPHYDMTLPMTSLHIFRDKAQHDRRRRVWSQAFGDQALRGYEKRMLKYRDMLFDKIAASDGQPMNMSKWFHFYSFDVMGDLAFGKPFNMLETSQNHRAIDMLEAGFLPLAIHLPVWLLVLGMSIPALSKDWFEFVDFCRDRYQVRMKHEPDIPDIMSTLLKPLEGREPTTEEADLLTGDSQLVITAGSHTTAASLTSITRLLAKHPEHITKLRQELAPFAHDSQIIATQDEMARLEHLNAVINESLRLYPPVPTTLYRQTPSEGIMIDDVHIPGSMSVIAPQYAIGRNEAVYAEADSFIPERWYKFPDMIKNKDAFAPFSTGPYGCIAKRMALMDIRQVIARLVWTFDFGFAPGEDGVAFEKNGVDAFIMTFGEVNLTFKRREAK</sequence>
<keyword evidence="10" id="KW-0503">Monooxygenase</keyword>
<dbReference type="GO" id="GO:0004497">
    <property type="term" value="F:monooxygenase activity"/>
    <property type="evidence" value="ECO:0007669"/>
    <property type="project" value="UniProtKB-KW"/>
</dbReference>
<evidence type="ECO:0000256" key="2">
    <source>
        <dbReference type="ARBA" id="ARBA00004370"/>
    </source>
</evidence>
<comment type="similarity">
    <text evidence="3">Belongs to the cytochrome P450 family.</text>
</comment>
<proteinExistence type="inferred from homology"/>
<evidence type="ECO:0000256" key="11">
    <source>
        <dbReference type="ARBA" id="ARBA00023136"/>
    </source>
</evidence>
<dbReference type="STRING" id="1042311.A0A2T3ZGQ0"/>
<dbReference type="GO" id="GO:0016705">
    <property type="term" value="F:oxidoreductase activity, acting on paired donors, with incorporation or reduction of molecular oxygen"/>
    <property type="evidence" value="ECO:0007669"/>
    <property type="project" value="InterPro"/>
</dbReference>
<evidence type="ECO:0000256" key="9">
    <source>
        <dbReference type="ARBA" id="ARBA00023004"/>
    </source>
</evidence>
<feature type="transmembrane region" description="Helical" evidence="13">
    <location>
        <begin position="6"/>
        <end position="22"/>
    </location>
</feature>
<evidence type="ECO:0000256" key="8">
    <source>
        <dbReference type="ARBA" id="ARBA00023002"/>
    </source>
</evidence>
<feature type="transmembrane region" description="Helical" evidence="13">
    <location>
        <begin position="62"/>
        <end position="87"/>
    </location>
</feature>
<evidence type="ECO:0000256" key="7">
    <source>
        <dbReference type="ARBA" id="ARBA00022989"/>
    </source>
</evidence>
<dbReference type="PANTHER" id="PTHR24305:SF112">
    <property type="entry name" value="L-ORNITHINE-N5-MONOOXYGENASE (EUROFUNG)"/>
    <property type="match status" value="1"/>
</dbReference>
<dbReference type="Pfam" id="PF00067">
    <property type="entry name" value="p450"/>
    <property type="match status" value="1"/>
</dbReference>
<dbReference type="SUPFAM" id="SSF48264">
    <property type="entry name" value="Cytochrome P450"/>
    <property type="match status" value="1"/>
</dbReference>
<feature type="transmembrane region" description="Helical" evidence="13">
    <location>
        <begin position="267"/>
        <end position="288"/>
    </location>
</feature>
<keyword evidence="8" id="KW-0560">Oxidoreductase</keyword>
<evidence type="ECO:0008006" key="16">
    <source>
        <dbReference type="Google" id="ProtNLM"/>
    </source>
</evidence>
<dbReference type="PRINTS" id="PR00385">
    <property type="entry name" value="P450"/>
</dbReference>
<evidence type="ECO:0000256" key="1">
    <source>
        <dbReference type="ARBA" id="ARBA00001971"/>
    </source>
</evidence>
<accession>A0A2T3ZGQ0</accession>
<keyword evidence="11 13" id="KW-0472">Membrane</keyword>